<protein>
    <submittedName>
        <fullName evidence="4 5">Phage major capsid protein</fullName>
    </submittedName>
</protein>
<dbReference type="AlphaFoldDB" id="A0A6P1CA95"/>
<organism evidence="5 6">
    <name type="scientific">Rhizobium tropici</name>
    <dbReference type="NCBI Taxonomy" id="398"/>
    <lineage>
        <taxon>Bacteria</taxon>
        <taxon>Pseudomonadati</taxon>
        <taxon>Pseudomonadota</taxon>
        <taxon>Alphaproteobacteria</taxon>
        <taxon>Hyphomicrobiales</taxon>
        <taxon>Rhizobiaceae</taxon>
        <taxon>Rhizobium/Agrobacterium group</taxon>
        <taxon>Rhizobium</taxon>
    </lineage>
</organism>
<dbReference type="RefSeq" id="WP_015339732.1">
    <property type="nucleotide sequence ID" value="NZ_JAADZA010000025.1"/>
</dbReference>
<evidence type="ECO:0000256" key="1">
    <source>
        <dbReference type="ARBA" id="ARBA00004328"/>
    </source>
</evidence>
<accession>A0A6P1CA95</accession>
<evidence type="ECO:0000259" key="3">
    <source>
        <dbReference type="Pfam" id="PF05065"/>
    </source>
</evidence>
<feature type="domain" description="Phage capsid-like C-terminal" evidence="3">
    <location>
        <begin position="137"/>
        <end position="414"/>
    </location>
</feature>
<dbReference type="InterPro" id="IPR024455">
    <property type="entry name" value="Phage_capsid"/>
</dbReference>
<evidence type="ECO:0000256" key="2">
    <source>
        <dbReference type="SAM" id="MobiDB-lite"/>
    </source>
</evidence>
<dbReference type="EMBL" id="JAADZA010000025">
    <property type="protein sequence ID" value="NEV13361.1"/>
    <property type="molecule type" value="Genomic_DNA"/>
</dbReference>
<comment type="subcellular location">
    <subcellularLocation>
        <location evidence="1">Virion</location>
    </subcellularLocation>
</comment>
<evidence type="ECO:0000313" key="6">
    <source>
        <dbReference type="Proteomes" id="UP000471190"/>
    </source>
</evidence>
<evidence type="ECO:0000313" key="5">
    <source>
        <dbReference type="EMBL" id="NEV13361.1"/>
    </source>
</evidence>
<dbReference type="Gene3D" id="3.30.2320.10">
    <property type="entry name" value="hypothetical protein PF0899 domain"/>
    <property type="match status" value="1"/>
</dbReference>
<evidence type="ECO:0000313" key="4">
    <source>
        <dbReference type="EMBL" id="MBB6492852.1"/>
    </source>
</evidence>
<feature type="region of interest" description="Disordered" evidence="2">
    <location>
        <begin position="72"/>
        <end position="95"/>
    </location>
</feature>
<dbReference type="EMBL" id="JACHBF010000008">
    <property type="protein sequence ID" value="MBB6492852.1"/>
    <property type="molecule type" value="Genomic_DNA"/>
</dbReference>
<dbReference type="SUPFAM" id="SSF56563">
    <property type="entry name" value="Major capsid protein gp5"/>
    <property type="match status" value="1"/>
</dbReference>
<evidence type="ECO:0000313" key="7">
    <source>
        <dbReference type="Proteomes" id="UP000526625"/>
    </source>
</evidence>
<dbReference type="Proteomes" id="UP000471190">
    <property type="component" value="Unassembled WGS sequence"/>
</dbReference>
<gene>
    <name evidence="4" type="ORF">GGD45_003260</name>
    <name evidence="5" type="ORF">GXW80_20420</name>
</gene>
<reference evidence="5 6" key="1">
    <citation type="submission" date="2020-02" db="EMBL/GenBank/DDBJ databases">
        <title>Draft genome sequence of Rhizobium tropici.</title>
        <authorList>
            <person name="Khayi S."/>
            <person name="Jemo M."/>
        </authorList>
    </citation>
    <scope>NUCLEOTIDE SEQUENCE [LARGE SCALE GENOMIC DNA]</scope>
    <source>
        <strain evidence="5 6">A12</strain>
    </source>
</reference>
<reference evidence="4 7" key="2">
    <citation type="submission" date="2020-08" db="EMBL/GenBank/DDBJ databases">
        <title>Genomic Encyclopedia of Type Strains, Phase IV (KMG-V): Genome sequencing to study the core and pangenomes of soil and plant-associated prokaryotes.</title>
        <authorList>
            <person name="Whitman W."/>
        </authorList>
    </citation>
    <scope>NUCLEOTIDE SEQUENCE [LARGE SCALE GENOMIC DNA]</scope>
    <source>
        <strain evidence="4 7">SEMIA 4059</strain>
    </source>
</reference>
<proteinExistence type="predicted"/>
<dbReference type="Proteomes" id="UP000526625">
    <property type="component" value="Unassembled WGS sequence"/>
</dbReference>
<keyword evidence="7" id="KW-1185">Reference proteome</keyword>
<dbReference type="InterPro" id="IPR054612">
    <property type="entry name" value="Phage_capsid-like_C"/>
</dbReference>
<dbReference type="NCBIfam" id="TIGR01554">
    <property type="entry name" value="major_cap_HK97"/>
    <property type="match status" value="1"/>
</dbReference>
<dbReference type="Gene3D" id="3.30.2400.10">
    <property type="entry name" value="Major capsid protein gp5"/>
    <property type="match status" value="1"/>
</dbReference>
<comment type="caution">
    <text evidence="5">The sequence shown here is derived from an EMBL/GenBank/DDBJ whole genome shotgun (WGS) entry which is preliminary data.</text>
</comment>
<sequence>MSKISELREKQLKLVADARALRDEITDDTAEARVAEIDAAHDKAMAEYDRIGERIAREEALEARQAELDAVEDARRPLGEDRSRKPGKVDERPLEERQVEAFRTYLRRGIEGLSPEQRQIVRELRAGPQATSPGADGGYLVPQGFMAELVKSLKAWGPMLDPGVTRFLNTAAGNTIPWPTMDDTSNTGALIAENAQVSLAEMAFGTKMLEAYKYTSGVVLVSSELLQDSALDVEAIVRDAMAERIGRIANLHLTTGDGSSKPHGIVAAAGAGATAGSATAISFDDIIELYHSVDPAYRADPSCRFMFNDGTLKALRKLKDGEGEYIWQPANVSLGQPDTILNQPYSINQAMASIATGNKTVAFGAFNRYVVRRVNEFAIRRLVERYADYDQTGFIGFTRFDGELLDAAAVKVLTQA</sequence>
<dbReference type="Pfam" id="PF05065">
    <property type="entry name" value="Phage_capsid"/>
    <property type="match status" value="1"/>
</dbReference>
<name>A0A6P1CA95_RHITR</name>